<dbReference type="EMBL" id="SNRW01012197">
    <property type="protein sequence ID" value="KAA6374141.1"/>
    <property type="molecule type" value="Genomic_DNA"/>
</dbReference>
<dbReference type="InterPro" id="IPR043136">
    <property type="entry name" value="B30.2/SPRY_sf"/>
</dbReference>
<sequence>MINIKDTIQFLGVSKKIRRIEIINKDPADIELVDIDSVQKKIIKKKIGFVTISLTQVFENGILSFETMFMKTKGFAGIGIVRYSYDIPANACYCDKPHTDHIAAFCGRGYQYPVWYKAKGTYGNAGFDTNQILRVEFDSFKGTLILFIDNVQQPVYFSGIKEKVRFIISMYEAGSSCTIHSLKKLQAPTSKHLSNEKAVKWQRS</sequence>
<dbReference type="SUPFAM" id="SSF49899">
    <property type="entry name" value="Concanavalin A-like lectins/glucanases"/>
    <property type="match status" value="1"/>
</dbReference>
<dbReference type="AlphaFoldDB" id="A0A5J4UW98"/>
<name>A0A5J4UW98_9EUKA</name>
<organism evidence="1 2">
    <name type="scientific">Streblomastix strix</name>
    <dbReference type="NCBI Taxonomy" id="222440"/>
    <lineage>
        <taxon>Eukaryota</taxon>
        <taxon>Metamonada</taxon>
        <taxon>Preaxostyla</taxon>
        <taxon>Oxymonadida</taxon>
        <taxon>Streblomastigidae</taxon>
        <taxon>Streblomastix</taxon>
    </lineage>
</organism>
<reference evidence="1 2" key="1">
    <citation type="submission" date="2019-03" db="EMBL/GenBank/DDBJ databases">
        <title>Single cell metagenomics reveals metabolic interactions within the superorganism composed of flagellate Streblomastix strix and complex community of Bacteroidetes bacteria on its surface.</title>
        <authorList>
            <person name="Treitli S.C."/>
            <person name="Kolisko M."/>
            <person name="Husnik F."/>
            <person name="Keeling P."/>
            <person name="Hampl V."/>
        </authorList>
    </citation>
    <scope>NUCLEOTIDE SEQUENCE [LARGE SCALE GENOMIC DNA]</scope>
    <source>
        <strain evidence="1">ST1C</strain>
    </source>
</reference>
<evidence type="ECO:0000313" key="1">
    <source>
        <dbReference type="EMBL" id="KAA6374141.1"/>
    </source>
</evidence>
<dbReference type="InterPro" id="IPR013320">
    <property type="entry name" value="ConA-like_dom_sf"/>
</dbReference>
<proteinExistence type="predicted"/>
<evidence type="ECO:0008006" key="3">
    <source>
        <dbReference type="Google" id="ProtNLM"/>
    </source>
</evidence>
<protein>
    <recommendedName>
        <fullName evidence="3">B30.2/SPRY domain-containing protein</fullName>
    </recommendedName>
</protein>
<comment type="caution">
    <text evidence="1">The sequence shown here is derived from an EMBL/GenBank/DDBJ whole genome shotgun (WGS) entry which is preliminary data.</text>
</comment>
<dbReference type="Proteomes" id="UP000324800">
    <property type="component" value="Unassembled WGS sequence"/>
</dbReference>
<dbReference type="Gene3D" id="2.60.120.920">
    <property type="match status" value="1"/>
</dbReference>
<accession>A0A5J4UW98</accession>
<gene>
    <name evidence="1" type="ORF">EZS28_030333</name>
</gene>
<evidence type="ECO:0000313" key="2">
    <source>
        <dbReference type="Proteomes" id="UP000324800"/>
    </source>
</evidence>